<reference evidence="2" key="3">
    <citation type="submission" date="2024-01" db="EMBL/GenBank/DDBJ databases">
        <authorList>
            <person name="Coelho M.A."/>
            <person name="David-Palma M."/>
            <person name="Shea T."/>
            <person name="Sun S."/>
            <person name="Cuomo C.A."/>
            <person name="Heitman J."/>
        </authorList>
    </citation>
    <scope>NUCLEOTIDE SEQUENCE</scope>
    <source>
        <strain evidence="2">CBS 7841</strain>
    </source>
</reference>
<evidence type="ECO:0000313" key="2">
    <source>
        <dbReference type="EMBL" id="WVN88022.1"/>
    </source>
</evidence>
<proteinExistence type="predicted"/>
<dbReference type="Proteomes" id="UP000094043">
    <property type="component" value="Chromosome 3"/>
</dbReference>
<feature type="compositionally biased region" description="Low complexity" evidence="1">
    <location>
        <begin position="145"/>
        <end position="156"/>
    </location>
</feature>
<dbReference type="KEGG" id="cdep:91087432"/>
<reference evidence="2" key="1">
    <citation type="submission" date="2016-06" db="EMBL/GenBank/DDBJ databases">
        <authorList>
            <person name="Cuomo C."/>
            <person name="Litvintseva A."/>
            <person name="Heitman J."/>
            <person name="Chen Y."/>
            <person name="Sun S."/>
            <person name="Springer D."/>
            <person name="Dromer F."/>
            <person name="Young S."/>
            <person name="Zeng Q."/>
            <person name="Chapman S."/>
            <person name="Gujja S."/>
            <person name="Saif S."/>
            <person name="Birren B."/>
        </authorList>
    </citation>
    <scope>NUCLEOTIDE SEQUENCE</scope>
    <source>
        <strain evidence="2">CBS 7841</strain>
    </source>
</reference>
<gene>
    <name evidence="2" type="ORF">L203_103221</name>
</gene>
<dbReference type="EMBL" id="CP143786">
    <property type="protein sequence ID" value="WVN88022.1"/>
    <property type="molecule type" value="Genomic_DNA"/>
</dbReference>
<sequence length="270" mass="29588">MQAAQRRVHSALLFTHTYPPPVENVDSEFPLLNAVYLIPTAYPFHSQSTRRPIRVRPATVERKMPFNLITPPVTTQPSQYEQDDCFFSAFSCYNRRTSSSSDGDGEDSSPSEGNESVGEPSLSRKSRSLETLDGGYTSKDQDLHTPPVSSPTTSPTFCPPSLPTRPSMVRATSDTASARSHSAPMFHPIRASRPRGLSPLMPMTPCNPNRQSGMPKSQPLSRALFARMADTPGGMGSKGAGHKQQKIIVPTKSFKTSFTLDMTSSELARR</sequence>
<keyword evidence="3" id="KW-1185">Reference proteome</keyword>
<evidence type="ECO:0000256" key="1">
    <source>
        <dbReference type="SAM" id="MobiDB-lite"/>
    </source>
</evidence>
<organism evidence="2 3">
    <name type="scientific">Cryptococcus depauperatus CBS 7841</name>
    <dbReference type="NCBI Taxonomy" id="1295531"/>
    <lineage>
        <taxon>Eukaryota</taxon>
        <taxon>Fungi</taxon>
        <taxon>Dikarya</taxon>
        <taxon>Basidiomycota</taxon>
        <taxon>Agaricomycotina</taxon>
        <taxon>Tremellomycetes</taxon>
        <taxon>Tremellales</taxon>
        <taxon>Cryptococcaceae</taxon>
        <taxon>Cryptococcus</taxon>
    </lineage>
</organism>
<dbReference type="AlphaFoldDB" id="A0AAJ8M1W0"/>
<reference evidence="2" key="2">
    <citation type="journal article" date="2022" name="Elife">
        <title>Obligate sexual reproduction of a homothallic fungus closely related to the Cryptococcus pathogenic species complex.</title>
        <authorList>
            <person name="Passer A.R."/>
            <person name="Clancey S.A."/>
            <person name="Shea T."/>
            <person name="David-Palma M."/>
            <person name="Averette A.F."/>
            <person name="Boekhout T."/>
            <person name="Porcel B.M."/>
            <person name="Nowrousian M."/>
            <person name="Cuomo C.A."/>
            <person name="Sun S."/>
            <person name="Heitman J."/>
            <person name="Coelho M.A."/>
        </authorList>
    </citation>
    <scope>NUCLEOTIDE SEQUENCE</scope>
    <source>
        <strain evidence="2">CBS 7841</strain>
    </source>
</reference>
<name>A0AAJ8M1W0_9TREE</name>
<accession>A0AAJ8M1W0</accession>
<evidence type="ECO:0000313" key="3">
    <source>
        <dbReference type="Proteomes" id="UP000094043"/>
    </source>
</evidence>
<dbReference type="GeneID" id="91087432"/>
<protein>
    <submittedName>
        <fullName evidence="2">Uncharacterized protein</fullName>
    </submittedName>
</protein>
<feature type="region of interest" description="Disordered" evidence="1">
    <location>
        <begin position="97"/>
        <end position="183"/>
    </location>
</feature>
<feature type="compositionally biased region" description="Polar residues" evidence="1">
    <location>
        <begin position="170"/>
        <end position="180"/>
    </location>
</feature>
<dbReference type="RefSeq" id="XP_066068722.1">
    <property type="nucleotide sequence ID" value="XM_066212625.1"/>
</dbReference>